<proteinExistence type="predicted"/>
<accession>A0A0E3VSS6</accession>
<dbReference type="Proteomes" id="UP000063308">
    <property type="component" value="Chromosome"/>
</dbReference>
<gene>
    <name evidence="2" type="ORF">NK6_1240</name>
</gene>
<feature type="region of interest" description="Disordered" evidence="1">
    <location>
        <begin position="20"/>
        <end position="60"/>
    </location>
</feature>
<evidence type="ECO:0000313" key="2">
    <source>
        <dbReference type="EMBL" id="BAR54425.1"/>
    </source>
</evidence>
<evidence type="ECO:0000256" key="1">
    <source>
        <dbReference type="SAM" id="MobiDB-lite"/>
    </source>
</evidence>
<protein>
    <submittedName>
        <fullName evidence="2">Uncharacterized protein</fullName>
    </submittedName>
</protein>
<feature type="compositionally biased region" description="Basic and acidic residues" evidence="1">
    <location>
        <begin position="32"/>
        <end position="48"/>
    </location>
</feature>
<evidence type="ECO:0000313" key="3">
    <source>
        <dbReference type="Proteomes" id="UP000063308"/>
    </source>
</evidence>
<organism evidence="2 3">
    <name type="scientific">Bradyrhizobium diazoefficiens</name>
    <dbReference type="NCBI Taxonomy" id="1355477"/>
    <lineage>
        <taxon>Bacteria</taxon>
        <taxon>Pseudomonadati</taxon>
        <taxon>Pseudomonadota</taxon>
        <taxon>Alphaproteobacteria</taxon>
        <taxon>Hyphomicrobiales</taxon>
        <taxon>Nitrobacteraceae</taxon>
        <taxon>Bradyrhizobium</taxon>
    </lineage>
</organism>
<name>A0A0E3VSS6_9BRAD</name>
<dbReference type="AlphaFoldDB" id="A0A0E3VSS6"/>
<dbReference type="EMBL" id="AP014685">
    <property type="protein sequence ID" value="BAR54425.1"/>
    <property type="molecule type" value="Genomic_DNA"/>
</dbReference>
<sequence>MARQPFRDVSAIGRRLDFKDHPYRPAATGAGRHRDLVEAEAEPRRVEDEPNDPVKGVGCGGDHADGSALLRLHVMFSRRTMIIFWFEKISQNSGVLAGIAEKFPAGMQKDRRIDPCPPSAAPSRISIIWIAGFSLRFARTAA</sequence>
<reference evidence="2 3" key="1">
    <citation type="submission" date="2014-11" db="EMBL/GenBank/DDBJ databases">
        <title>Symbiosis island explosion on the genome of extra-slow-growing strains of soybean bradyrhizobia with massive insertion sequences.</title>
        <authorList>
            <person name="Iida T."/>
            <person name="Minamisawa K."/>
        </authorList>
    </citation>
    <scope>NUCLEOTIDE SEQUENCE [LARGE SCALE GENOMIC DNA]</scope>
    <source>
        <strain evidence="2 3">NK6</strain>
    </source>
</reference>